<evidence type="ECO:0000259" key="8">
    <source>
        <dbReference type="Pfam" id="PF04862"/>
    </source>
</evidence>
<keyword evidence="2" id="KW-0134">Cell wall</keyword>
<dbReference type="Pfam" id="PF04862">
    <property type="entry name" value="DUF642"/>
    <property type="match status" value="2"/>
</dbReference>
<evidence type="ECO:0000256" key="1">
    <source>
        <dbReference type="ARBA" id="ARBA00004191"/>
    </source>
</evidence>
<organism evidence="9">
    <name type="scientific">Rhizophora mucronata</name>
    <name type="common">Asiatic mangrove</name>
    <dbReference type="NCBI Taxonomy" id="61149"/>
    <lineage>
        <taxon>Eukaryota</taxon>
        <taxon>Viridiplantae</taxon>
        <taxon>Streptophyta</taxon>
        <taxon>Embryophyta</taxon>
        <taxon>Tracheophyta</taxon>
        <taxon>Spermatophyta</taxon>
        <taxon>Magnoliopsida</taxon>
        <taxon>eudicotyledons</taxon>
        <taxon>Gunneridae</taxon>
        <taxon>Pentapetalae</taxon>
        <taxon>rosids</taxon>
        <taxon>fabids</taxon>
        <taxon>Malpighiales</taxon>
        <taxon>Rhizophoraceae</taxon>
        <taxon>Rhizophora</taxon>
    </lineage>
</organism>
<evidence type="ECO:0000256" key="7">
    <source>
        <dbReference type="SAM" id="SignalP"/>
    </source>
</evidence>
<dbReference type="InterPro" id="IPR008979">
    <property type="entry name" value="Galactose-bd-like_sf"/>
</dbReference>
<evidence type="ECO:0000256" key="3">
    <source>
        <dbReference type="ARBA" id="ARBA00022525"/>
    </source>
</evidence>
<name>A0A2P2JGU6_RHIMU</name>
<dbReference type="FunFam" id="2.60.120.260:FF:000091">
    <property type="entry name" value="DUF642 family protein"/>
    <property type="match status" value="1"/>
</dbReference>
<dbReference type="AlphaFoldDB" id="A0A2P2JGU6"/>
<evidence type="ECO:0000256" key="6">
    <source>
        <dbReference type="SAM" id="Phobius"/>
    </source>
</evidence>
<dbReference type="PANTHER" id="PTHR31265">
    <property type="entry name" value="OS02G0527500 PROTEIN-RELATED"/>
    <property type="match status" value="1"/>
</dbReference>
<evidence type="ECO:0000313" key="9">
    <source>
        <dbReference type="EMBL" id="MBW92639.1"/>
    </source>
</evidence>
<dbReference type="FunFam" id="2.60.120.260:FF:000031">
    <property type="entry name" value="DUF642 family protein"/>
    <property type="match status" value="1"/>
</dbReference>
<keyword evidence="6" id="KW-0812">Transmembrane</keyword>
<dbReference type="SUPFAM" id="SSF49785">
    <property type="entry name" value="Galactose-binding domain-like"/>
    <property type="match status" value="1"/>
</dbReference>
<reference evidence="9" key="1">
    <citation type="submission" date="2018-02" db="EMBL/GenBank/DDBJ databases">
        <title>Rhizophora mucronata_Transcriptome.</title>
        <authorList>
            <person name="Meera S.P."/>
            <person name="Sreeshan A."/>
            <person name="Augustine A."/>
        </authorList>
    </citation>
    <scope>NUCLEOTIDE SEQUENCE</scope>
    <source>
        <tissue evidence="9">Leaf</tissue>
    </source>
</reference>
<protein>
    <recommendedName>
        <fullName evidence="8">DUF642 domain-containing protein</fullName>
    </recommendedName>
</protein>
<keyword evidence="3" id="KW-0964">Secreted</keyword>
<keyword evidence="4 7" id="KW-0732">Signal</keyword>
<comment type="subcellular location">
    <subcellularLocation>
        <location evidence="1">Secreted</location>
        <location evidence="1">Cell wall</location>
    </subcellularLocation>
</comment>
<keyword evidence="5" id="KW-0325">Glycoprotein</keyword>
<feature type="domain" description="DUF642" evidence="8">
    <location>
        <begin position="220"/>
        <end position="364"/>
    </location>
</feature>
<dbReference type="PANTHER" id="PTHR31265:SF1">
    <property type="entry name" value="OS01G0756600 PROTEIN"/>
    <property type="match status" value="1"/>
</dbReference>
<evidence type="ECO:0000256" key="2">
    <source>
        <dbReference type="ARBA" id="ARBA00022512"/>
    </source>
</evidence>
<dbReference type="InterPro" id="IPR006946">
    <property type="entry name" value="DGR2-like_dom"/>
</dbReference>
<feature type="chain" id="PRO_5015112689" description="DUF642 domain-containing protein" evidence="7">
    <location>
        <begin position="28"/>
        <end position="393"/>
    </location>
</feature>
<accession>A0A2P2JGU6</accession>
<evidence type="ECO:0000256" key="4">
    <source>
        <dbReference type="ARBA" id="ARBA00022729"/>
    </source>
</evidence>
<feature type="signal peptide" evidence="7">
    <location>
        <begin position="1"/>
        <end position="27"/>
    </location>
</feature>
<keyword evidence="6" id="KW-1133">Transmembrane helix</keyword>
<evidence type="ECO:0000256" key="5">
    <source>
        <dbReference type="ARBA" id="ARBA00023180"/>
    </source>
</evidence>
<feature type="domain" description="DUF642" evidence="8">
    <location>
        <begin position="30"/>
        <end position="186"/>
    </location>
</feature>
<dbReference type="Gene3D" id="2.60.120.260">
    <property type="entry name" value="Galactose-binding domain-like"/>
    <property type="match status" value="2"/>
</dbReference>
<proteinExistence type="predicted"/>
<dbReference type="EMBL" id="GGEC01012156">
    <property type="protein sequence ID" value="MBW92639.1"/>
    <property type="molecule type" value="Transcribed_RNA"/>
</dbReference>
<feature type="transmembrane region" description="Helical" evidence="6">
    <location>
        <begin position="373"/>
        <end position="392"/>
    </location>
</feature>
<dbReference type="GO" id="GO:0005886">
    <property type="term" value="C:plasma membrane"/>
    <property type="evidence" value="ECO:0007669"/>
    <property type="project" value="TreeGrafter"/>
</dbReference>
<dbReference type="InterPro" id="IPR052437">
    <property type="entry name" value="Pectin_Meth_Modulator"/>
</dbReference>
<keyword evidence="6" id="KW-0472">Membrane</keyword>
<sequence>MTGSFVRSKWFALLVLLFALLATAILGEDGLVINGDFETTPANGFPNGAVADGATEIPGWRTSGTVELVSSGQKQGGMILIVPQGRHASRLGNDAELSQELTVEKGSIYSVTFSAARTCAQLESLNVSVPPASQTIDLQTLYGVQGWDPYALAFEAQDGKVTLAFRNPGMEDDPTCGPIIDDIAIKKLFVPDRPKDNAVINGDLEVGPWMFRNVSLGVLLPTNLDEETSSLPGWTVESNRAVRYIDSYHYSVPEGKRAIELLSGKEGILSQMVETTPNKPYVMTFSLGHAGDKCKEPLAVMAFAGDQAQNVHYTPNSNSTFQVADLNFTAKAERTRIAFYSVYYNTRTDDMSSLCGPVVDDVRVWFSWADRNGFGVLQLGLGLVFWVSVLFLF</sequence>